<dbReference type="InterPro" id="IPR050317">
    <property type="entry name" value="Plant_Fungal_Acyltransferase"/>
</dbReference>
<sequence length="435" mass="48208">MAIMVKVVNSYLVPPALPTPTSPIWLSNLDLFAAPIHFCVVFFFRNSSSDPFPSPAASIKASLARVLVSYYPFAGRFAKSTQGRRLEIRCTGEGALFFEAVSNLTLDEFGVYKPSLDNCRLLVPTDGFNVLEKRDDSIPILMVQLTTFKCGGLCLGTAIHKQATDGITWTRFMCNWADATRDPTRPIPTPCIDRTSLRARTPPTVKFHHPEFDLRERPEKQEPVSFACLNVTPAQLVAVKASCGDKYSSFESMAAHIWRCTCLARGPTRPDEEIRLVITAELRRRLSHTLPSDLVGNAITVTVAIAPAAEVATGLQAARIREAIEKLEDEYLRSAVDYLELQEDMQRLARSAGNFAATDIAVASWIGMPLYKVDFGWGPPEFIGPMTFSNPRQFIILSSPDGGINVCCSLETEKMDYFVKLFYELLPVAVIKANL</sequence>
<comment type="caution">
    <text evidence="4">The sequence shown here is derived from an EMBL/GenBank/DDBJ whole genome shotgun (WGS) entry which is preliminary data.</text>
</comment>
<reference evidence="4 5" key="1">
    <citation type="journal article" date="2024" name="Plant Biotechnol. J.">
        <title>Dendrobium thyrsiflorum genome and its molecular insights into genes involved in important horticultural traits.</title>
        <authorList>
            <person name="Chen B."/>
            <person name="Wang J.Y."/>
            <person name="Zheng P.J."/>
            <person name="Li K.L."/>
            <person name="Liang Y.M."/>
            <person name="Chen X.F."/>
            <person name="Zhang C."/>
            <person name="Zhao X."/>
            <person name="He X."/>
            <person name="Zhang G.Q."/>
            <person name="Liu Z.J."/>
            <person name="Xu Q."/>
        </authorList>
    </citation>
    <scope>NUCLEOTIDE SEQUENCE [LARGE SCALE GENOMIC DNA]</scope>
    <source>
        <strain evidence="4">GZMU011</strain>
    </source>
</reference>
<dbReference type="AlphaFoldDB" id="A0ABD0VAE5"/>
<comment type="similarity">
    <text evidence="1">Belongs to the plant acyltransferase family.</text>
</comment>
<accession>A0ABD0VAE5</accession>
<dbReference type="Pfam" id="PF02458">
    <property type="entry name" value="Transferase"/>
    <property type="match status" value="1"/>
</dbReference>
<keyword evidence="3" id="KW-0012">Acyltransferase</keyword>
<dbReference type="PANTHER" id="PTHR31642">
    <property type="entry name" value="TRICHOTHECENE 3-O-ACETYLTRANSFERASE"/>
    <property type="match status" value="1"/>
</dbReference>
<dbReference type="PANTHER" id="PTHR31642:SF11">
    <property type="entry name" value="SHIKIMATE O-HYDROXYCINNAMOYLTRANSFERASE"/>
    <property type="match status" value="1"/>
</dbReference>
<evidence type="ECO:0000256" key="3">
    <source>
        <dbReference type="ARBA" id="ARBA00023315"/>
    </source>
</evidence>
<keyword evidence="5" id="KW-1185">Reference proteome</keyword>
<keyword evidence="2" id="KW-0808">Transferase</keyword>
<evidence type="ECO:0000256" key="1">
    <source>
        <dbReference type="ARBA" id="ARBA00009861"/>
    </source>
</evidence>
<organism evidence="4 5">
    <name type="scientific">Dendrobium thyrsiflorum</name>
    <name type="common">Pinecone-like raceme dendrobium</name>
    <name type="synonym">Orchid</name>
    <dbReference type="NCBI Taxonomy" id="117978"/>
    <lineage>
        <taxon>Eukaryota</taxon>
        <taxon>Viridiplantae</taxon>
        <taxon>Streptophyta</taxon>
        <taxon>Embryophyta</taxon>
        <taxon>Tracheophyta</taxon>
        <taxon>Spermatophyta</taxon>
        <taxon>Magnoliopsida</taxon>
        <taxon>Liliopsida</taxon>
        <taxon>Asparagales</taxon>
        <taxon>Orchidaceae</taxon>
        <taxon>Epidendroideae</taxon>
        <taxon>Malaxideae</taxon>
        <taxon>Dendrobiinae</taxon>
        <taxon>Dendrobium</taxon>
    </lineage>
</organism>
<gene>
    <name evidence="4" type="ORF">M5K25_006010</name>
</gene>
<dbReference type="Gene3D" id="3.30.559.10">
    <property type="entry name" value="Chloramphenicol acetyltransferase-like domain"/>
    <property type="match status" value="2"/>
</dbReference>
<dbReference type="InterPro" id="IPR023213">
    <property type="entry name" value="CAT-like_dom_sf"/>
</dbReference>
<proteinExistence type="inferred from homology"/>
<name>A0ABD0VAE5_DENTH</name>
<dbReference type="Proteomes" id="UP001552299">
    <property type="component" value="Unassembled WGS sequence"/>
</dbReference>
<protein>
    <submittedName>
        <fullName evidence="4">Uncharacterized protein</fullName>
    </submittedName>
</protein>
<evidence type="ECO:0000256" key="2">
    <source>
        <dbReference type="ARBA" id="ARBA00022679"/>
    </source>
</evidence>
<dbReference type="EMBL" id="JANQDX010000006">
    <property type="protein sequence ID" value="KAL0922050.1"/>
    <property type="molecule type" value="Genomic_DNA"/>
</dbReference>
<evidence type="ECO:0000313" key="5">
    <source>
        <dbReference type="Proteomes" id="UP001552299"/>
    </source>
</evidence>
<evidence type="ECO:0000313" key="4">
    <source>
        <dbReference type="EMBL" id="KAL0922050.1"/>
    </source>
</evidence>
<dbReference type="GO" id="GO:0016746">
    <property type="term" value="F:acyltransferase activity"/>
    <property type="evidence" value="ECO:0007669"/>
    <property type="project" value="UniProtKB-KW"/>
</dbReference>